<dbReference type="GO" id="GO:0090614">
    <property type="term" value="F:5'-methylthioadenosine deaminase activity"/>
    <property type="evidence" value="ECO:0007669"/>
    <property type="project" value="UniProtKB-UniRule"/>
</dbReference>
<dbReference type="PANTHER" id="PTHR43794">
    <property type="entry name" value="AMINOHYDROLASE SSNA-RELATED"/>
    <property type="match status" value="1"/>
</dbReference>
<dbReference type="InterPro" id="IPR050287">
    <property type="entry name" value="MTA/SAH_deaminase"/>
</dbReference>
<evidence type="ECO:0000256" key="3">
    <source>
        <dbReference type="ARBA" id="ARBA00022833"/>
    </source>
</evidence>
<dbReference type="InterPro" id="IPR006680">
    <property type="entry name" value="Amidohydro-rel"/>
</dbReference>
<dbReference type="GO" id="GO:0050270">
    <property type="term" value="F:S-adenosylhomocysteine deaminase activity"/>
    <property type="evidence" value="ECO:0007669"/>
    <property type="project" value="UniProtKB-UniRule"/>
</dbReference>
<comment type="similarity">
    <text evidence="4">Belongs to the metallo-dependent hydrolases superfamily. MTA/SAH deaminase family.</text>
</comment>
<sequence length="445" mass="48973">MTTTLIQNGLLVTMNKDREIYTGDILIKDNKISKISSESISTNVDQVIDATDKVIIPGMIQPHVHLTQTLFRGQADDLELLDWLKNRIWPLEGAHTDQSNYISAYLGIAELIKGGTTSIIDMETVHHTEAALKAIYDTGYRAVTGKCIMDDGGDIPETLRETTKESIQESVRLLEKWHNQGNGRIKYGFAPRFAISSSQKALSQVRDLAREYGVLIHTHASENQYETSLVEEKTGLRNVKLFEKLGLTGEDLILAHCIWLNEEEMEILTSTGTKIVHCPSSNLKLASGIAKIPDLLKMGANVSLASDGAPCNNNMDMFVEMRNAALIHKAFNLDPTVINAEKVFEMATLGGAKAMGMEEQLGSIEEGKLADLAIVDLNGVHVAPRTGEDVIAKLVYCARATDVTTTIIDGKIVMEEQQLTTIDEEAVKKEANKLLDNQIKRAGLD</sequence>
<evidence type="ECO:0000313" key="6">
    <source>
        <dbReference type="EMBL" id="ACB84731.1"/>
    </source>
</evidence>
<feature type="binding site" evidence="4">
    <location>
        <position position="65"/>
    </location>
    <ligand>
        <name>Zn(2+)</name>
        <dbReference type="ChEBI" id="CHEBI:29105"/>
    </ligand>
</feature>
<evidence type="ECO:0000256" key="2">
    <source>
        <dbReference type="ARBA" id="ARBA00022801"/>
    </source>
</evidence>
<feature type="domain" description="Amidohydrolase-related" evidence="5">
    <location>
        <begin position="54"/>
        <end position="413"/>
    </location>
</feature>
<dbReference type="Gene3D" id="3.20.20.140">
    <property type="entry name" value="Metal-dependent hydrolases"/>
    <property type="match status" value="1"/>
</dbReference>
<dbReference type="HOGENOM" id="CLU_012358_2_1_9"/>
<dbReference type="InterPro" id="IPR032466">
    <property type="entry name" value="Metal_Hydrolase"/>
</dbReference>
<dbReference type="KEGG" id="nth:Nther_1148"/>
<keyword evidence="1 4" id="KW-0479">Metal-binding</keyword>
<evidence type="ECO:0000313" key="7">
    <source>
        <dbReference type="Proteomes" id="UP000001683"/>
    </source>
</evidence>
<dbReference type="PANTHER" id="PTHR43794:SF11">
    <property type="entry name" value="AMIDOHYDROLASE-RELATED DOMAIN-CONTAINING PROTEIN"/>
    <property type="match status" value="1"/>
</dbReference>
<dbReference type="GO" id="GO:0046872">
    <property type="term" value="F:metal ion binding"/>
    <property type="evidence" value="ECO:0007669"/>
    <property type="project" value="UniProtKB-KW"/>
</dbReference>
<dbReference type="SUPFAM" id="SSF51338">
    <property type="entry name" value="Composite domain of metallo-dependent hydrolases"/>
    <property type="match status" value="1"/>
</dbReference>
<feature type="binding site" evidence="4">
    <location>
        <position position="92"/>
    </location>
    <ligand>
        <name>substrate</name>
    </ligand>
</feature>
<keyword evidence="7" id="KW-1185">Reference proteome</keyword>
<reference evidence="6 7" key="1">
    <citation type="submission" date="2008-04" db="EMBL/GenBank/DDBJ databases">
        <title>Complete sequence of chromosome of Natranaerobius thermophilus JW/NM-WN-LF.</title>
        <authorList>
            <consortium name="US DOE Joint Genome Institute"/>
            <person name="Copeland A."/>
            <person name="Lucas S."/>
            <person name="Lapidus A."/>
            <person name="Glavina del Rio T."/>
            <person name="Dalin E."/>
            <person name="Tice H."/>
            <person name="Bruce D."/>
            <person name="Goodwin L."/>
            <person name="Pitluck S."/>
            <person name="Chertkov O."/>
            <person name="Brettin T."/>
            <person name="Detter J.C."/>
            <person name="Han C."/>
            <person name="Kuske C.R."/>
            <person name="Schmutz J."/>
            <person name="Larimer F."/>
            <person name="Land M."/>
            <person name="Hauser L."/>
            <person name="Kyrpides N."/>
            <person name="Lykidis A."/>
            <person name="Mesbah N.M."/>
            <person name="Wiegel J."/>
        </authorList>
    </citation>
    <scope>NUCLEOTIDE SEQUENCE [LARGE SCALE GENOMIC DNA]</scope>
    <source>
        <strain evidence="7">ATCC BAA-1301 / DSM 18059 / JW/NM-WN-LF</strain>
    </source>
</reference>
<comment type="function">
    <text evidence="4">Catalyzes the deamination of 5-methylthioadenosine and S-adenosyl-L-homocysteine into 5-methylthioinosine and S-inosyl-L-homocysteine, respectively. Is also able to deaminate adenosine.</text>
</comment>
<comment type="catalytic activity">
    <reaction evidence="4">
        <text>S-adenosyl-L-homocysteine + H2O + H(+) = S-inosyl-L-homocysteine + NH4(+)</text>
        <dbReference type="Rhea" id="RHEA:20716"/>
        <dbReference type="ChEBI" id="CHEBI:15377"/>
        <dbReference type="ChEBI" id="CHEBI:15378"/>
        <dbReference type="ChEBI" id="CHEBI:28938"/>
        <dbReference type="ChEBI" id="CHEBI:57856"/>
        <dbReference type="ChEBI" id="CHEBI:57985"/>
        <dbReference type="EC" id="3.5.4.28"/>
    </reaction>
</comment>
<comment type="cofactor">
    <cofactor evidence="4">
        <name>Zn(2+)</name>
        <dbReference type="ChEBI" id="CHEBI:29105"/>
    </cofactor>
    <text evidence="4">Binds 1 zinc ion per subunit.</text>
</comment>
<gene>
    <name evidence="4" type="primary">mtaD</name>
    <name evidence="6" type="ordered locus">Nther_1148</name>
</gene>
<evidence type="ECO:0000259" key="5">
    <source>
        <dbReference type="Pfam" id="PF01979"/>
    </source>
</evidence>
<dbReference type="EC" id="3.5.4.28" evidence="4"/>
<dbReference type="eggNOG" id="COG0402">
    <property type="taxonomic scope" value="Bacteria"/>
</dbReference>
<dbReference type="Pfam" id="PF01979">
    <property type="entry name" value="Amidohydro_1"/>
    <property type="match status" value="1"/>
</dbReference>
<name>B2A1J1_NATTJ</name>
<accession>B2A1J1</accession>
<dbReference type="EMBL" id="CP001034">
    <property type="protein sequence ID" value="ACB84731.1"/>
    <property type="molecule type" value="Genomic_DNA"/>
</dbReference>
<feature type="binding site" evidence="4">
    <location>
        <position position="219"/>
    </location>
    <ligand>
        <name>Zn(2+)</name>
        <dbReference type="ChEBI" id="CHEBI:29105"/>
    </ligand>
</feature>
<evidence type="ECO:0000256" key="1">
    <source>
        <dbReference type="ARBA" id="ARBA00022723"/>
    </source>
</evidence>
<dbReference type="AlphaFoldDB" id="B2A1J1"/>
<keyword evidence="2 4" id="KW-0378">Hydrolase</keyword>
<dbReference type="OrthoDB" id="9807210at2"/>
<feature type="binding site" evidence="4">
    <location>
        <position position="222"/>
    </location>
    <ligand>
        <name>substrate</name>
    </ligand>
</feature>
<feature type="binding site" evidence="4">
    <location>
        <position position="63"/>
    </location>
    <ligand>
        <name>Zn(2+)</name>
        <dbReference type="ChEBI" id="CHEBI:29105"/>
    </ligand>
</feature>
<protein>
    <recommendedName>
        <fullName evidence="4">5-methylthioadenosine/S-adenosylhomocysteine deaminase</fullName>
        <shortName evidence="4">MTA/SAH deaminase</shortName>
        <ecNumber evidence="4">3.5.4.28</ecNumber>
        <ecNumber evidence="4">3.5.4.31</ecNumber>
    </recommendedName>
</protein>
<reference evidence="6 7" key="2">
    <citation type="journal article" date="2011" name="J. Bacteriol.">
        <title>Complete genome sequence of the anaerobic, halophilic alkalithermophile Natranaerobius thermophilus JW/NM-WN-LF.</title>
        <authorList>
            <person name="Zhao B."/>
            <person name="Mesbah N.M."/>
            <person name="Dalin E."/>
            <person name="Goodwin L."/>
            <person name="Nolan M."/>
            <person name="Pitluck S."/>
            <person name="Chertkov O."/>
            <person name="Brettin T.S."/>
            <person name="Han J."/>
            <person name="Larimer F.W."/>
            <person name="Land M.L."/>
            <person name="Hauser L."/>
            <person name="Kyrpides N."/>
            <person name="Wiegel J."/>
        </authorList>
    </citation>
    <scope>NUCLEOTIDE SEQUENCE [LARGE SCALE GENOMIC DNA]</scope>
    <source>
        <strain evidence="7">ATCC BAA-1301 / DSM 18059 / JW/NM-WN-LF</strain>
    </source>
</reference>
<comment type="catalytic activity">
    <reaction evidence="4">
        <text>S-methyl-5'-thioadenosine + H2O + H(+) = S-methyl-5'-thioinosine + NH4(+)</text>
        <dbReference type="Rhea" id="RHEA:25025"/>
        <dbReference type="ChEBI" id="CHEBI:15377"/>
        <dbReference type="ChEBI" id="CHEBI:15378"/>
        <dbReference type="ChEBI" id="CHEBI:17509"/>
        <dbReference type="ChEBI" id="CHEBI:28938"/>
        <dbReference type="ChEBI" id="CHEBI:48595"/>
        <dbReference type="EC" id="3.5.4.31"/>
    </reaction>
</comment>
<dbReference type="STRING" id="457570.Nther_1148"/>
<dbReference type="InParanoid" id="B2A1J1"/>
<dbReference type="RefSeq" id="WP_012447606.1">
    <property type="nucleotide sequence ID" value="NC_010718.1"/>
</dbReference>
<dbReference type="InterPro" id="IPR011059">
    <property type="entry name" value="Metal-dep_hydrolase_composite"/>
</dbReference>
<evidence type="ECO:0000256" key="4">
    <source>
        <dbReference type="HAMAP-Rule" id="MF_01281"/>
    </source>
</evidence>
<dbReference type="HAMAP" id="MF_01281">
    <property type="entry name" value="MTA_SAH_deamin"/>
    <property type="match status" value="1"/>
</dbReference>
<dbReference type="Gene3D" id="2.30.40.10">
    <property type="entry name" value="Urease, subunit C, domain 1"/>
    <property type="match status" value="1"/>
</dbReference>
<feature type="binding site" evidence="4">
    <location>
        <position position="307"/>
    </location>
    <ligand>
        <name>Zn(2+)</name>
        <dbReference type="ChEBI" id="CHEBI:29105"/>
    </ligand>
</feature>
<dbReference type="CDD" id="cd01298">
    <property type="entry name" value="ATZ_TRZ_like"/>
    <property type="match status" value="1"/>
</dbReference>
<dbReference type="EC" id="3.5.4.31" evidence="4"/>
<proteinExistence type="inferred from homology"/>
<feature type="binding site" evidence="4">
    <location>
        <position position="307"/>
    </location>
    <ligand>
        <name>substrate</name>
    </ligand>
</feature>
<dbReference type="SUPFAM" id="SSF51556">
    <property type="entry name" value="Metallo-dependent hydrolases"/>
    <property type="match status" value="1"/>
</dbReference>
<keyword evidence="3 4" id="KW-0862">Zinc</keyword>
<dbReference type="NCBIfam" id="NF005557">
    <property type="entry name" value="PRK07228.1"/>
    <property type="match status" value="1"/>
</dbReference>
<dbReference type="FunFam" id="3.20.20.140:FF:000014">
    <property type="entry name" value="5-methylthioadenosine/S-adenosylhomocysteine deaminase"/>
    <property type="match status" value="1"/>
</dbReference>
<comment type="caution">
    <text evidence="4">Lacks conserved residue(s) required for the propagation of feature annotation.</text>
</comment>
<organism evidence="6 7">
    <name type="scientific">Natranaerobius thermophilus (strain ATCC BAA-1301 / DSM 18059 / JW/NM-WN-LF)</name>
    <dbReference type="NCBI Taxonomy" id="457570"/>
    <lineage>
        <taxon>Bacteria</taxon>
        <taxon>Bacillati</taxon>
        <taxon>Bacillota</taxon>
        <taxon>Clostridia</taxon>
        <taxon>Natranaerobiales</taxon>
        <taxon>Natranaerobiaceae</taxon>
        <taxon>Natranaerobius</taxon>
    </lineage>
</organism>
<dbReference type="Proteomes" id="UP000001683">
    <property type="component" value="Chromosome"/>
</dbReference>
<dbReference type="InterPro" id="IPR023512">
    <property type="entry name" value="Deaminase_MtaD/DadD"/>
</dbReference>